<sequence>MKRLERIARYEQILDRAEAVARQAEEALEAYDAVQAELKELEKYYTSREWKADFDADAAGKLPADLKRGVLSEDGIDSVLERFRDLKERLG</sequence>
<dbReference type="EMBL" id="CP068393">
    <property type="protein sequence ID" value="QUC66440.1"/>
    <property type="molecule type" value="Genomic_DNA"/>
</dbReference>
<reference evidence="1" key="1">
    <citation type="submission" date="2021-01" db="EMBL/GenBank/DDBJ databases">
        <title>Complete genome sequence of Clostridiales bacterium R-7.</title>
        <authorList>
            <person name="Mahoney-Kurpe S.C."/>
            <person name="Palevich N."/>
            <person name="Koike S."/>
            <person name="Moon C.D."/>
            <person name="Attwood G.T."/>
        </authorList>
    </citation>
    <scope>NUCLEOTIDE SEQUENCE</scope>
    <source>
        <strain evidence="1">R-7</strain>
    </source>
</reference>
<name>A0AC61MVB1_9FIRM</name>
<organism evidence="1 2">
    <name type="scientific">Aristaeella hokkaidonensis</name>
    <dbReference type="NCBI Taxonomy" id="3046382"/>
    <lineage>
        <taxon>Bacteria</taxon>
        <taxon>Bacillati</taxon>
        <taxon>Bacillota</taxon>
        <taxon>Clostridia</taxon>
        <taxon>Eubacteriales</taxon>
        <taxon>Aristaeellaceae</taxon>
        <taxon>Aristaeella</taxon>
    </lineage>
</organism>
<evidence type="ECO:0000313" key="1">
    <source>
        <dbReference type="EMBL" id="QUC66440.1"/>
    </source>
</evidence>
<accession>A0AC61MVB1</accession>
<keyword evidence="2" id="KW-1185">Reference proteome</keyword>
<protein>
    <submittedName>
        <fullName evidence="1">DUF4298 domain-containing protein</fullName>
    </submittedName>
</protein>
<dbReference type="Proteomes" id="UP000682782">
    <property type="component" value="Chromosome"/>
</dbReference>
<gene>
    <name evidence="1" type="ORF">JYE49_11290</name>
</gene>
<proteinExistence type="predicted"/>
<evidence type="ECO:0000313" key="2">
    <source>
        <dbReference type="Proteomes" id="UP000682782"/>
    </source>
</evidence>